<feature type="compositionally biased region" description="Polar residues" evidence="5">
    <location>
        <begin position="982"/>
        <end position="992"/>
    </location>
</feature>
<evidence type="ECO:0000259" key="6">
    <source>
        <dbReference type="Pfam" id="PF15453"/>
    </source>
</evidence>
<proteinExistence type="predicted"/>
<dbReference type="GO" id="GO:0005802">
    <property type="term" value="C:trans-Golgi network"/>
    <property type="evidence" value="ECO:0007669"/>
    <property type="project" value="TreeGrafter"/>
</dbReference>
<feature type="region of interest" description="Disordered" evidence="5">
    <location>
        <begin position="563"/>
        <end position="587"/>
    </location>
</feature>
<feature type="compositionally biased region" description="Polar residues" evidence="5">
    <location>
        <begin position="574"/>
        <end position="585"/>
    </location>
</feature>
<feature type="region of interest" description="Disordered" evidence="5">
    <location>
        <begin position="820"/>
        <end position="934"/>
    </location>
</feature>
<feature type="region of interest" description="Disordered" evidence="5">
    <location>
        <begin position="730"/>
        <end position="785"/>
    </location>
</feature>
<keyword evidence="8" id="KW-1185">Reference proteome</keyword>
<reference evidence="7 8" key="1">
    <citation type="submission" date="2018-05" db="EMBL/GenBank/DDBJ databases">
        <authorList>
            <person name="Datahose"/>
        </authorList>
    </citation>
    <scope>NUCLEOTIDE SEQUENCE</scope>
</reference>
<evidence type="ECO:0000256" key="2">
    <source>
        <dbReference type="ARBA" id="ARBA00022553"/>
    </source>
</evidence>
<protein>
    <submittedName>
        <fullName evidence="7">Tight junction associated protein 1 (peripheral)</fullName>
    </submittedName>
</protein>
<dbReference type="Bgee" id="ENSACLG00000004450">
    <property type="expression patterns" value="Expressed in camera-type eye and 7 other cell types or tissues"/>
</dbReference>
<dbReference type="GO" id="GO:0016020">
    <property type="term" value="C:membrane"/>
    <property type="evidence" value="ECO:0007669"/>
    <property type="project" value="UniProtKB-SubCell"/>
</dbReference>
<feature type="compositionally biased region" description="Low complexity" evidence="5">
    <location>
        <begin position="734"/>
        <end position="746"/>
    </location>
</feature>
<evidence type="ECO:0000313" key="7">
    <source>
        <dbReference type="Ensembl" id="ENSACLP00000006588.2"/>
    </source>
</evidence>
<evidence type="ECO:0000256" key="5">
    <source>
        <dbReference type="SAM" id="MobiDB-lite"/>
    </source>
</evidence>
<evidence type="ECO:0000256" key="4">
    <source>
        <dbReference type="SAM" id="Coils"/>
    </source>
</evidence>
<accession>A0A3P8NPL4</accession>
<feature type="compositionally biased region" description="Basic residues" evidence="5">
    <location>
        <begin position="965"/>
        <end position="977"/>
    </location>
</feature>
<feature type="compositionally biased region" description="Low complexity" evidence="5">
    <location>
        <begin position="829"/>
        <end position="838"/>
    </location>
</feature>
<feature type="compositionally biased region" description="Pro residues" evidence="5">
    <location>
        <begin position="678"/>
        <end position="687"/>
    </location>
</feature>
<feature type="domain" description="Tight junction-associated protein 1" evidence="6">
    <location>
        <begin position="642"/>
        <end position="991"/>
    </location>
</feature>
<name>A0A3P8NPL4_ASTCA</name>
<feature type="region of interest" description="Disordered" evidence="5">
    <location>
        <begin position="628"/>
        <end position="692"/>
    </location>
</feature>
<dbReference type="GO" id="GO:0007030">
    <property type="term" value="P:Golgi organization"/>
    <property type="evidence" value="ECO:0007669"/>
    <property type="project" value="TreeGrafter"/>
</dbReference>
<dbReference type="PANTHER" id="PTHR28664">
    <property type="entry name" value="TIGHT JUNCTION-ASSOCIATED PROTEIN 1"/>
    <property type="match status" value="1"/>
</dbReference>
<feature type="coiled-coil region" evidence="4">
    <location>
        <begin position="400"/>
        <end position="529"/>
    </location>
</feature>
<dbReference type="PANTHER" id="PTHR28664:SF3">
    <property type="entry name" value="TIGHT JUNCTION-ASSOCIATED PROTEIN 1"/>
    <property type="match status" value="1"/>
</dbReference>
<feature type="region of interest" description="Disordered" evidence="5">
    <location>
        <begin position="222"/>
        <end position="257"/>
    </location>
</feature>
<evidence type="ECO:0000256" key="1">
    <source>
        <dbReference type="ARBA" id="ARBA00004170"/>
    </source>
</evidence>
<reference evidence="7" key="3">
    <citation type="submission" date="2025-08" db="UniProtKB">
        <authorList>
            <consortium name="Ensembl"/>
        </authorList>
    </citation>
    <scope>IDENTIFICATION</scope>
</reference>
<feature type="compositionally biased region" description="Polar residues" evidence="5">
    <location>
        <begin position="648"/>
        <end position="661"/>
    </location>
</feature>
<comment type="subcellular location">
    <subcellularLocation>
        <location evidence="1">Membrane</location>
        <topology evidence="1">Peripheral membrane protein</topology>
    </subcellularLocation>
</comment>
<reference evidence="7" key="4">
    <citation type="submission" date="2025-09" db="UniProtKB">
        <authorList>
            <consortium name="Ensembl"/>
        </authorList>
    </citation>
    <scope>IDENTIFICATION</scope>
</reference>
<dbReference type="Proteomes" id="UP000265100">
    <property type="component" value="Chromosome 13"/>
</dbReference>
<feature type="region of interest" description="Disordered" evidence="5">
    <location>
        <begin position="965"/>
        <end position="992"/>
    </location>
</feature>
<dbReference type="Ensembl" id="ENSACLT00000006738.2">
    <property type="protein sequence ID" value="ENSACLP00000006588.2"/>
    <property type="gene ID" value="ENSACLG00000004450.2"/>
</dbReference>
<feature type="region of interest" description="Disordered" evidence="5">
    <location>
        <begin position="1"/>
        <end position="80"/>
    </location>
</feature>
<dbReference type="GeneTree" id="ENSGT00940000164045"/>
<feature type="compositionally biased region" description="Low complexity" evidence="5">
    <location>
        <begin position="759"/>
        <end position="769"/>
    </location>
</feature>
<dbReference type="AlphaFoldDB" id="A0A3P8NPL4"/>
<reference evidence="8" key="2">
    <citation type="submission" date="2023-03" db="EMBL/GenBank/DDBJ databases">
        <authorList>
            <consortium name="Wellcome Sanger Institute Data Sharing"/>
        </authorList>
    </citation>
    <scope>NUCLEOTIDE SEQUENCE [LARGE SCALE GENOMIC DNA]</scope>
</reference>
<dbReference type="InterPro" id="IPR043441">
    <property type="entry name" value="Tjap1/BEGAIN"/>
</dbReference>
<evidence type="ECO:0000313" key="8">
    <source>
        <dbReference type="Proteomes" id="UP000265100"/>
    </source>
</evidence>
<keyword evidence="3" id="KW-0472">Membrane</keyword>
<keyword evidence="2" id="KW-0597">Phosphoprotein</keyword>
<dbReference type="Pfam" id="PF15453">
    <property type="entry name" value="Pilt"/>
    <property type="match status" value="1"/>
</dbReference>
<organism evidence="7 8">
    <name type="scientific">Astatotilapia calliptera</name>
    <name type="common">Eastern happy</name>
    <name type="synonym">Chromis callipterus</name>
    <dbReference type="NCBI Taxonomy" id="8154"/>
    <lineage>
        <taxon>Eukaryota</taxon>
        <taxon>Metazoa</taxon>
        <taxon>Chordata</taxon>
        <taxon>Craniata</taxon>
        <taxon>Vertebrata</taxon>
        <taxon>Euteleostomi</taxon>
        <taxon>Actinopterygii</taxon>
        <taxon>Neopterygii</taxon>
        <taxon>Teleostei</taxon>
        <taxon>Neoteleostei</taxon>
        <taxon>Acanthomorphata</taxon>
        <taxon>Ovalentaria</taxon>
        <taxon>Cichlomorphae</taxon>
        <taxon>Cichliformes</taxon>
        <taxon>Cichlidae</taxon>
        <taxon>African cichlids</taxon>
        <taxon>Pseudocrenilabrinae</taxon>
        <taxon>Haplochromini</taxon>
        <taxon>Astatotilapia</taxon>
    </lineage>
</organism>
<keyword evidence="4" id="KW-0175">Coiled coil</keyword>
<evidence type="ECO:0000256" key="3">
    <source>
        <dbReference type="ARBA" id="ARBA00023136"/>
    </source>
</evidence>
<sequence length="992" mass="109587">MASAAPARKPYRKAPPQHRESRHALPTAPPPPAPQPDINQVIKHTLKTPPHPPQHLVRQRLSGDGMRPGIPTLPPPLSDSELEVSSLSSLELCTPPPLFRGHIHQPSSAKTAVAGMTASGHDAMIPHRKPRPQRSTSPRNVKTSINTGNQAFLGHGSPAPAPKHAVSCNPRGRHHHLNYCMNAAGRTRTASAPRSILKQPTSLGVETYDIIRKSKSVEMLDDGRGWSSASRCPPTRSLDRVEQQGLTWRRSSSPPSPVRTDWNWRMQALQEKVRFSNFLDEITCRVLSPARLTLLGRSASKEYISPASQRRHPAYRNQQVEGSSADRTRRWDDWVAALQRPGGTQEEGAVRETAKQQQGYREWAGTKRQVKRGVKVDKPPLSNLSLLSHIKEALSDSDRIRILQQQNEDLRRRLSLTTHKMEAMEAEFDSNRHYMEAELSRTRDDLDKMRDKFRRLQNSYTASQRANQDLEEKLHALAAVSQTWVHALRKVERDKNTMDQEIVQLTNKLLEAKNTIDHLEELNERYRQDCNLAVQLLKCNKSHFRNHKFADLPSELQDMLNKHMKSSLPERSPAPSSQDPDTLSLTPADVVPTSVIARVLEKPEPLVLNSAQSSSCGRPVAEDVFVHVDMTGPGGSEGRGRENGAGQEASQQNGSCRSQSSLDEEAGGAPSFEKLNPYPAPPPPHPLYPGRKVIEFSSDDKVKIPKNSPLPNCTYATRQAISLSLVQNDDERLAPGSPAPSSSSGAQQRTPPSQRDAPSEPLSSQSSPFSSPPQAPSVLASSGSSEEDLIANWQRMFVEKMAPSSDGTLLHRTSFSSQTAQELQRRRQVAVGVGVASSSDRHRTAYSDGEEGSSARSWTPSRGSSLDTDTDTEQRVGRRGCYGGRDCSEEEGEQLLMNLDDDGGSGDTAVTVMTSPGDARRELEEEGESSGEERDILPHELPVISTRLMDLDPALGAIALHRPQKSPKRMGVHHLHRKDSLTRAQEQGTLLD</sequence>
<feature type="compositionally biased region" description="Polar residues" evidence="5">
    <location>
        <begin position="854"/>
        <end position="867"/>
    </location>
</feature>
<feature type="compositionally biased region" description="Acidic residues" evidence="5">
    <location>
        <begin position="888"/>
        <end position="904"/>
    </location>
</feature>
<dbReference type="InterPro" id="IPR043470">
    <property type="entry name" value="Tjap1_dom"/>
</dbReference>